<dbReference type="RefSeq" id="WP_059081628.1">
    <property type="nucleotide sequence ID" value="NZ_BCMM01000021.1"/>
</dbReference>
<evidence type="ECO:0000313" key="1">
    <source>
        <dbReference type="EMBL" id="GAQ64085.1"/>
    </source>
</evidence>
<protein>
    <submittedName>
        <fullName evidence="1">Uncharacterized protein</fullName>
    </submittedName>
</protein>
<reference evidence="2" key="3">
    <citation type="submission" date="2016-02" db="EMBL/GenBank/DDBJ databases">
        <title>Draft genome of pathogenic Streptomyces sp. in Japan.</title>
        <authorList>
            <person name="Tomihama T."/>
            <person name="Ikenaga M."/>
            <person name="Sakai M."/>
            <person name="Okubo T."/>
            <person name="Ikeda S."/>
        </authorList>
    </citation>
    <scope>NUCLEOTIDE SEQUENCE [LARGE SCALE GENOMIC DNA]</scope>
    <source>
        <strain evidence="2">S58</strain>
    </source>
</reference>
<organism evidence="1 2">
    <name type="scientific">Streptomyces scabiei</name>
    <dbReference type="NCBI Taxonomy" id="1930"/>
    <lineage>
        <taxon>Bacteria</taxon>
        <taxon>Bacillati</taxon>
        <taxon>Actinomycetota</taxon>
        <taxon>Actinomycetes</taxon>
        <taxon>Kitasatosporales</taxon>
        <taxon>Streptomycetaceae</taxon>
        <taxon>Streptomyces</taxon>
    </lineage>
</organism>
<proteinExistence type="predicted"/>
<gene>
    <name evidence="1" type="ORF">SsS58_04475</name>
</gene>
<reference evidence="1 2" key="2">
    <citation type="journal article" date="2016" name="Genome Announc.">
        <title>Draft Genome Sequences of Streptomyces scabiei S58, Streptomyces turgidiscabies T45, and Streptomyces acidiscabies a10, the Pathogens of Potato Common Scab, Isolated in Japan.</title>
        <authorList>
            <person name="Tomihama T."/>
            <person name="Nishi Y."/>
            <person name="Sakai M."/>
            <person name="Ikenaga M."/>
            <person name="Okubo T."/>
            <person name="Ikeda S."/>
        </authorList>
    </citation>
    <scope>NUCLEOTIDE SEQUENCE [LARGE SCALE GENOMIC DNA]</scope>
    <source>
        <strain evidence="1 2">S58</strain>
    </source>
</reference>
<sequence length="66" mass="7623">MTSPKCPSCKQPRDHGKYLCRSCWRSLPADTRGRLARRDARAFQRLRELHRALDANTPISSIRVSQ</sequence>
<accession>A0A117EEI2</accession>
<evidence type="ECO:0000313" key="2">
    <source>
        <dbReference type="Proteomes" id="UP000067448"/>
    </source>
</evidence>
<comment type="caution">
    <text evidence="1">The sequence shown here is derived from an EMBL/GenBank/DDBJ whole genome shotgun (WGS) entry which is preliminary data.</text>
</comment>
<dbReference type="AlphaFoldDB" id="A0A117EEI2"/>
<dbReference type="EMBL" id="BCMM01000021">
    <property type="protein sequence ID" value="GAQ64085.1"/>
    <property type="molecule type" value="Genomic_DNA"/>
</dbReference>
<dbReference type="OrthoDB" id="4243352at2"/>
<name>A0A117EEI2_STRSC</name>
<dbReference type="Proteomes" id="UP000067448">
    <property type="component" value="Unassembled WGS sequence"/>
</dbReference>
<reference evidence="2" key="1">
    <citation type="submission" date="2015-11" db="EMBL/GenBank/DDBJ databases">
        <authorList>
            <consortium name="Cross-ministerial Strategic Innovation Promotion Program (SIP) consortium"/>
            <person name="Tomihama T."/>
            <person name="Ikenaga M."/>
            <person name="Sakai M."/>
            <person name="Okubo T."/>
            <person name="Ikeda S."/>
        </authorList>
    </citation>
    <scope>NUCLEOTIDE SEQUENCE [LARGE SCALE GENOMIC DNA]</scope>
    <source>
        <strain evidence="2">S58</strain>
    </source>
</reference>